<dbReference type="EMBL" id="CAJRST010021112">
    <property type="protein sequence ID" value="CAG5956510.1"/>
    <property type="molecule type" value="Genomic_DNA"/>
</dbReference>
<name>A0A8S4BHY2_9TELE</name>
<proteinExistence type="inferred from homology"/>
<dbReference type="Pfam" id="PF01669">
    <property type="entry name" value="Myelin_MBP"/>
    <property type="match status" value="1"/>
</dbReference>
<dbReference type="OrthoDB" id="8862162at2759"/>
<sequence length="367" mass="40100">MCRITDYYLQNSTVKAISGQADKGRRGLQALCFGGELAQLLGQTGSRALDSGLGFWGADGGSWTSSWVGCLHGGVLLPPSGGNGPNSGSEPARTWIWASRTRPQTGSEGAASQHRAAVMATASTSGQSGFGLGRKKKSPGLMDQISKFFGGDKKKRSKGSFRGHLASSPQQSSARRRPNENAVVHFFRTIVSSPPPKSRWRDVLGLASSSRAESTKSPVRRRRDQSTLSRLFSLVSAHSLLPPRLALSLQLLPHKHSVLSVLLQTPVMLSSGIRRSQVPSTPKTLEHHLLRTRAQIHHRWAQRAKQGRKLRLWRTPLLRLNPLTQTSCSSDRQTPPSVLLSAGTPVFLLTIQLFSSFFTRFSKDLRL</sequence>
<dbReference type="PRINTS" id="PR00212">
    <property type="entry name" value="MYELINMBP"/>
</dbReference>
<keyword evidence="4" id="KW-1003">Cell membrane</keyword>
<comment type="subcellular location">
    <subcellularLocation>
        <location evidence="1">Myelin membrane</location>
        <topology evidence="1">Peripheral membrane protein</topology>
        <orientation evidence="1">Cytoplasmic side</orientation>
    </subcellularLocation>
</comment>
<evidence type="ECO:0000256" key="3">
    <source>
        <dbReference type="ARBA" id="ARBA00019097"/>
    </source>
</evidence>
<dbReference type="GO" id="GO:0043209">
    <property type="term" value="C:myelin sheath"/>
    <property type="evidence" value="ECO:0007669"/>
    <property type="project" value="UniProtKB-SubCell"/>
</dbReference>
<evidence type="ECO:0000256" key="4">
    <source>
        <dbReference type="ARBA" id="ARBA00022475"/>
    </source>
</evidence>
<comment type="similarity">
    <text evidence="2">Belongs to the myelin basic protein family.</text>
</comment>
<feature type="region of interest" description="Disordered" evidence="6">
    <location>
        <begin position="125"/>
        <end position="179"/>
    </location>
</feature>
<keyword evidence="8" id="KW-1185">Reference proteome</keyword>
<dbReference type="GO" id="GO:0019911">
    <property type="term" value="F:structural constituent of myelin sheath"/>
    <property type="evidence" value="ECO:0007669"/>
    <property type="project" value="InterPro"/>
</dbReference>
<evidence type="ECO:0000256" key="2">
    <source>
        <dbReference type="ARBA" id="ARBA00005936"/>
    </source>
</evidence>
<protein>
    <recommendedName>
        <fullName evidence="3">Myelin basic protein</fullName>
    </recommendedName>
</protein>
<reference evidence="7" key="1">
    <citation type="submission" date="2021-05" db="EMBL/GenBank/DDBJ databases">
        <authorList>
            <person name="Tigano A."/>
        </authorList>
    </citation>
    <scope>NUCLEOTIDE SEQUENCE</scope>
</reference>
<dbReference type="PANTHER" id="PTHR11429">
    <property type="entry name" value="MYELIN BASIC PROTEIN"/>
    <property type="match status" value="1"/>
</dbReference>
<comment type="caution">
    <text evidence="7">The sequence shown here is derived from an EMBL/GenBank/DDBJ whole genome shotgun (WGS) entry which is preliminary data.</text>
</comment>
<evidence type="ECO:0000313" key="8">
    <source>
        <dbReference type="Proteomes" id="UP000677803"/>
    </source>
</evidence>
<dbReference type="InterPro" id="IPR000548">
    <property type="entry name" value="Myelin_BP"/>
</dbReference>
<evidence type="ECO:0000256" key="5">
    <source>
        <dbReference type="ARBA" id="ARBA00023136"/>
    </source>
</evidence>
<dbReference type="PANTHER" id="PTHR11429:SF0">
    <property type="entry name" value="MYELIN BASIC PROTEIN"/>
    <property type="match status" value="1"/>
</dbReference>
<accession>A0A8S4BHY2</accession>
<dbReference type="AlphaFoldDB" id="A0A8S4BHY2"/>
<organism evidence="7 8">
    <name type="scientific">Menidia menidia</name>
    <name type="common">Atlantic silverside</name>
    <dbReference type="NCBI Taxonomy" id="238744"/>
    <lineage>
        <taxon>Eukaryota</taxon>
        <taxon>Metazoa</taxon>
        <taxon>Chordata</taxon>
        <taxon>Craniata</taxon>
        <taxon>Vertebrata</taxon>
        <taxon>Euteleostomi</taxon>
        <taxon>Actinopterygii</taxon>
        <taxon>Neopterygii</taxon>
        <taxon>Teleostei</taxon>
        <taxon>Neoteleostei</taxon>
        <taxon>Acanthomorphata</taxon>
        <taxon>Ovalentaria</taxon>
        <taxon>Atherinomorphae</taxon>
        <taxon>Atheriniformes</taxon>
        <taxon>Atherinopsidae</taxon>
        <taxon>Menidiinae</taxon>
        <taxon>Menidia</taxon>
    </lineage>
</organism>
<dbReference type="Proteomes" id="UP000677803">
    <property type="component" value="Unassembled WGS sequence"/>
</dbReference>
<keyword evidence="5" id="KW-0472">Membrane</keyword>
<gene>
    <name evidence="7" type="ORF">MMEN_LOCUS14449</name>
</gene>
<evidence type="ECO:0000313" key="7">
    <source>
        <dbReference type="EMBL" id="CAG5956510.1"/>
    </source>
</evidence>
<evidence type="ECO:0000256" key="1">
    <source>
        <dbReference type="ARBA" id="ARBA00004392"/>
    </source>
</evidence>
<evidence type="ECO:0000256" key="6">
    <source>
        <dbReference type="SAM" id="MobiDB-lite"/>
    </source>
</evidence>